<reference evidence="8" key="1">
    <citation type="journal article" date="2019" name="Int. J. Syst. Evol. Microbiol.">
        <title>The Global Catalogue of Microorganisms (GCM) 10K type strain sequencing project: providing services to taxonomists for standard genome sequencing and annotation.</title>
        <authorList>
            <consortium name="The Broad Institute Genomics Platform"/>
            <consortium name="The Broad Institute Genome Sequencing Center for Infectious Disease"/>
            <person name="Wu L."/>
            <person name="Ma J."/>
        </authorList>
    </citation>
    <scope>NUCLEOTIDE SEQUENCE [LARGE SCALE GENOMIC DNA]</scope>
    <source>
        <strain evidence="8">JCM 31920</strain>
    </source>
</reference>
<evidence type="ECO:0000313" key="8">
    <source>
        <dbReference type="Proteomes" id="UP001501508"/>
    </source>
</evidence>
<dbReference type="InterPro" id="IPR017438">
    <property type="entry name" value="ATP-NAD_kinase_N"/>
</dbReference>
<dbReference type="RefSeq" id="WP_345033145.1">
    <property type="nucleotide sequence ID" value="NZ_BAABEY010000036.1"/>
</dbReference>
<keyword evidence="1 6" id="KW-0808">Transferase</keyword>
<dbReference type="Proteomes" id="UP001501508">
    <property type="component" value="Unassembled WGS sequence"/>
</dbReference>
<accession>A0ABP8MCA9</accession>
<feature type="binding site" evidence="6">
    <location>
        <begin position="188"/>
        <end position="193"/>
    </location>
    <ligand>
        <name>NAD(+)</name>
        <dbReference type="ChEBI" id="CHEBI:57540"/>
    </ligand>
</feature>
<comment type="similarity">
    <text evidence="6">Belongs to the NAD kinase family.</text>
</comment>
<evidence type="ECO:0000313" key="7">
    <source>
        <dbReference type="EMBL" id="GAA4447959.1"/>
    </source>
</evidence>
<dbReference type="InterPro" id="IPR017437">
    <property type="entry name" value="ATP-NAD_kinase_PpnK-typ_C"/>
</dbReference>
<evidence type="ECO:0000256" key="2">
    <source>
        <dbReference type="ARBA" id="ARBA00022777"/>
    </source>
</evidence>
<dbReference type="NCBIfam" id="NF002521">
    <property type="entry name" value="PRK01911.1"/>
    <property type="match status" value="1"/>
</dbReference>
<evidence type="ECO:0000256" key="6">
    <source>
        <dbReference type="HAMAP-Rule" id="MF_00361"/>
    </source>
</evidence>
<dbReference type="Gene3D" id="2.60.200.30">
    <property type="entry name" value="Probable inorganic polyphosphate/atp-NAD kinase, domain 2"/>
    <property type="match status" value="1"/>
</dbReference>
<keyword evidence="6" id="KW-0963">Cytoplasm</keyword>
<dbReference type="Gene3D" id="3.40.50.10330">
    <property type="entry name" value="Probable inorganic polyphosphate/atp-NAD kinase, domain 1"/>
    <property type="match status" value="1"/>
</dbReference>
<dbReference type="Pfam" id="PF20143">
    <property type="entry name" value="NAD_kinase_C"/>
    <property type="match status" value="1"/>
</dbReference>
<keyword evidence="6" id="KW-0067">ATP-binding</keyword>
<evidence type="ECO:0000256" key="4">
    <source>
        <dbReference type="ARBA" id="ARBA00023027"/>
    </source>
</evidence>
<dbReference type="InterPro" id="IPR016064">
    <property type="entry name" value="NAD/diacylglycerol_kinase_sf"/>
</dbReference>
<keyword evidence="4 6" id="KW-0520">NAD</keyword>
<dbReference type="EC" id="2.7.1.23" evidence="6"/>
<dbReference type="SUPFAM" id="SSF111331">
    <property type="entry name" value="NAD kinase/diacylglycerol kinase-like"/>
    <property type="match status" value="1"/>
</dbReference>
<comment type="subcellular location">
    <subcellularLocation>
        <location evidence="6">Cytoplasm</location>
    </subcellularLocation>
</comment>
<feature type="binding site" evidence="6">
    <location>
        <begin position="147"/>
        <end position="148"/>
    </location>
    <ligand>
        <name>NAD(+)</name>
        <dbReference type="ChEBI" id="CHEBI:57540"/>
    </ligand>
</feature>
<comment type="cofactor">
    <cofactor evidence="6">
        <name>a divalent metal cation</name>
        <dbReference type="ChEBI" id="CHEBI:60240"/>
    </cofactor>
</comment>
<feature type="active site" description="Proton acceptor" evidence="6">
    <location>
        <position position="73"/>
    </location>
</feature>
<evidence type="ECO:0000256" key="3">
    <source>
        <dbReference type="ARBA" id="ARBA00022857"/>
    </source>
</evidence>
<comment type="catalytic activity">
    <reaction evidence="5 6">
        <text>NAD(+) + ATP = ADP + NADP(+) + H(+)</text>
        <dbReference type="Rhea" id="RHEA:18629"/>
        <dbReference type="ChEBI" id="CHEBI:15378"/>
        <dbReference type="ChEBI" id="CHEBI:30616"/>
        <dbReference type="ChEBI" id="CHEBI:57540"/>
        <dbReference type="ChEBI" id="CHEBI:58349"/>
        <dbReference type="ChEBI" id="CHEBI:456216"/>
        <dbReference type="EC" id="2.7.1.23"/>
    </reaction>
</comment>
<organism evidence="7 8">
    <name type="scientific">Ravibacter arvi</name>
    <dbReference type="NCBI Taxonomy" id="2051041"/>
    <lineage>
        <taxon>Bacteria</taxon>
        <taxon>Pseudomonadati</taxon>
        <taxon>Bacteroidota</taxon>
        <taxon>Cytophagia</taxon>
        <taxon>Cytophagales</taxon>
        <taxon>Spirosomataceae</taxon>
        <taxon>Ravibacter</taxon>
    </lineage>
</organism>
<evidence type="ECO:0000256" key="1">
    <source>
        <dbReference type="ARBA" id="ARBA00022679"/>
    </source>
</evidence>
<dbReference type="PANTHER" id="PTHR20275:SF0">
    <property type="entry name" value="NAD KINASE"/>
    <property type="match status" value="1"/>
</dbReference>
<comment type="caution">
    <text evidence="7">The sequence shown here is derived from an EMBL/GenBank/DDBJ whole genome shotgun (WGS) entry which is preliminary data.</text>
</comment>
<keyword evidence="3 6" id="KW-0521">NADP</keyword>
<comment type="caution">
    <text evidence="6">Lacks conserved residue(s) required for the propagation of feature annotation.</text>
</comment>
<dbReference type="InterPro" id="IPR002504">
    <property type="entry name" value="NADK"/>
</dbReference>
<keyword evidence="6" id="KW-0547">Nucleotide-binding</keyword>
<gene>
    <name evidence="6" type="primary">nadK</name>
    <name evidence="7" type="ORF">GCM10023091_43750</name>
</gene>
<dbReference type="HAMAP" id="MF_00361">
    <property type="entry name" value="NAD_kinase"/>
    <property type="match status" value="1"/>
</dbReference>
<comment type="function">
    <text evidence="6">Involved in the regulation of the intracellular balance of NAD and NADP, and is a key enzyme in the biosynthesis of NADP. Catalyzes specifically the phosphorylation on 2'-hydroxyl of the adenosine moiety of NAD to yield NADP.</text>
</comment>
<name>A0ABP8MCA9_9BACT</name>
<feature type="binding site" evidence="6">
    <location>
        <begin position="73"/>
        <end position="74"/>
    </location>
    <ligand>
        <name>NAD(+)</name>
        <dbReference type="ChEBI" id="CHEBI:57540"/>
    </ligand>
</feature>
<dbReference type="GO" id="GO:0016301">
    <property type="term" value="F:kinase activity"/>
    <property type="evidence" value="ECO:0007669"/>
    <property type="project" value="UniProtKB-KW"/>
</dbReference>
<dbReference type="Pfam" id="PF01513">
    <property type="entry name" value="NAD_kinase"/>
    <property type="match status" value="1"/>
</dbReference>
<dbReference type="PANTHER" id="PTHR20275">
    <property type="entry name" value="NAD KINASE"/>
    <property type="match status" value="1"/>
</dbReference>
<sequence length="292" mass="31723">MKVVVHGKPFAEAARPFIQGMFDEMALRKIDVWISGGFEAILNAANIRLSNTTTFGSPADLNGARLVVSLGGDGTLLETVALIGARQIPVIGVNVGRLGFLATVPPERIKDMILALETGDYRIETRSILEVEANNMEIFGGVNFALNDLAITKTDTSSMITVHSYLNGEFLNSYWADGLIVSTPTGSTGYSLSCGGPVLVPNSKSLIVTPVSPHNLNVRPLVVEDSAVLSFEVKSRSNNFLLSLDSRSSIVDESTQLKVRKASFVARLVKMRQDNFFDTLRSKLSWGLDMRN</sequence>
<keyword evidence="2 6" id="KW-0418">Kinase</keyword>
<feature type="binding site" evidence="6">
    <location>
        <position position="177"/>
    </location>
    <ligand>
        <name>NAD(+)</name>
        <dbReference type="ChEBI" id="CHEBI:57540"/>
    </ligand>
</feature>
<dbReference type="EMBL" id="BAABEY010000036">
    <property type="protein sequence ID" value="GAA4447959.1"/>
    <property type="molecule type" value="Genomic_DNA"/>
</dbReference>
<proteinExistence type="inferred from homology"/>
<protein>
    <recommendedName>
        <fullName evidence="6">NAD kinase</fullName>
        <ecNumber evidence="6">2.7.1.23</ecNumber>
    </recommendedName>
    <alternativeName>
        <fullName evidence="6">ATP-dependent NAD kinase</fullName>
    </alternativeName>
</protein>
<keyword evidence="8" id="KW-1185">Reference proteome</keyword>
<evidence type="ECO:0000256" key="5">
    <source>
        <dbReference type="ARBA" id="ARBA00047925"/>
    </source>
</evidence>